<dbReference type="Gene3D" id="3.40.50.150">
    <property type="entry name" value="Vaccinia Virus protein VP39"/>
    <property type="match status" value="1"/>
</dbReference>
<evidence type="ECO:0000313" key="10">
    <source>
        <dbReference type="Proteomes" id="UP000285274"/>
    </source>
</evidence>
<evidence type="ECO:0000313" key="9">
    <source>
        <dbReference type="EMBL" id="RGS43979.1"/>
    </source>
</evidence>
<dbReference type="GO" id="GO:0032259">
    <property type="term" value="P:methylation"/>
    <property type="evidence" value="ECO:0007669"/>
    <property type="project" value="UniProtKB-KW"/>
</dbReference>
<sequence length="573" mass="65234">MIVNKFINLKRRLYMLNTVIETQMQQLASKSLDSSNKFGYDKSTKILYCYLLWAKKTSNYDLVKEVTKELSFEEKFDLKTIEFGEEYTEDDCVRAVREIVDNNNGINEWMYSSPSSLNKLVTKIINLKDGESFCDFGSGDGKLLLNVFDAAHKNKFNCKYTGYEINAKQVLVSKCLMCMLNVDTTIINCDFMRDIHRGQFDKGYLYPPFGLKYSIDEWDSLKGIYGDLFTSRTESELLYLLKALENIKENGKLVTVFTTGAAFRSSGMLARKYLVENNFVEGIISLPARTLGFTAIPIDFWILKKDQKKSNVIKMLDASNNILDKGSKIAVELDVSTIIEEYNNNAKCVSIEDIKKNEYSLSINIYEVEKLTDSILNPVNIEDVCKIEKGSQYTISKFKDQISNTPTDYQLLTSINIQDGIVDYDSLPYVYPDPKLLKFKLEEGDIVVTTKSTVVKTFVANDLPDRNIIVTGGMIILKPDTSKVNPTYVKMFLDSSIGKSEFKSIIKGNTIGFVPFKEFKERMIISCPALEKQNKLSEQYNNMLWTINALTKQLADTKDELANIIENSLNEGE</sequence>
<dbReference type="GO" id="GO:0009007">
    <property type="term" value="F:site-specific DNA-methyltransferase (adenine-specific) activity"/>
    <property type="evidence" value="ECO:0007669"/>
    <property type="project" value="UniProtKB-EC"/>
</dbReference>
<evidence type="ECO:0000259" key="8">
    <source>
        <dbReference type="Pfam" id="PF02384"/>
    </source>
</evidence>
<accession>A0A412IV64</accession>
<evidence type="ECO:0000256" key="5">
    <source>
        <dbReference type="ARBA" id="ARBA00022747"/>
    </source>
</evidence>
<dbReference type="Proteomes" id="UP000285274">
    <property type="component" value="Unassembled WGS sequence"/>
</dbReference>
<dbReference type="PANTHER" id="PTHR42933">
    <property type="entry name" value="SLR6095 PROTEIN"/>
    <property type="match status" value="1"/>
</dbReference>
<protein>
    <recommendedName>
        <fullName evidence="1">site-specific DNA-methyltransferase (adenine-specific)</fullName>
        <ecNumber evidence="1">2.1.1.72</ecNumber>
    </recommendedName>
</protein>
<dbReference type="GO" id="GO:0003677">
    <property type="term" value="F:DNA binding"/>
    <property type="evidence" value="ECO:0007669"/>
    <property type="project" value="UniProtKB-KW"/>
</dbReference>
<keyword evidence="5" id="KW-0680">Restriction system</keyword>
<keyword evidence="3" id="KW-0808">Transferase</keyword>
<organism evidence="9 10">
    <name type="scientific">Holdemanella biformis</name>
    <dbReference type="NCBI Taxonomy" id="1735"/>
    <lineage>
        <taxon>Bacteria</taxon>
        <taxon>Bacillati</taxon>
        <taxon>Bacillota</taxon>
        <taxon>Erysipelotrichia</taxon>
        <taxon>Erysipelotrichales</taxon>
        <taxon>Erysipelotrichaceae</taxon>
        <taxon>Holdemanella</taxon>
    </lineage>
</organism>
<evidence type="ECO:0000256" key="6">
    <source>
        <dbReference type="ARBA" id="ARBA00023125"/>
    </source>
</evidence>
<comment type="caution">
    <text evidence="9">The sequence shown here is derived from an EMBL/GenBank/DDBJ whole genome shotgun (WGS) entry which is preliminary data.</text>
</comment>
<proteinExistence type="predicted"/>
<dbReference type="Pfam" id="PF02384">
    <property type="entry name" value="N6_Mtase"/>
    <property type="match status" value="1"/>
</dbReference>
<dbReference type="Gene3D" id="3.90.220.20">
    <property type="entry name" value="DNA methylase specificity domains"/>
    <property type="match status" value="1"/>
</dbReference>
<dbReference type="InterPro" id="IPR051537">
    <property type="entry name" value="DNA_Adenine_Mtase"/>
</dbReference>
<dbReference type="SUPFAM" id="SSF116734">
    <property type="entry name" value="DNA methylase specificity domain"/>
    <property type="match status" value="1"/>
</dbReference>
<dbReference type="InterPro" id="IPR003356">
    <property type="entry name" value="DNA_methylase_A-5"/>
</dbReference>
<evidence type="ECO:0000256" key="7">
    <source>
        <dbReference type="ARBA" id="ARBA00047942"/>
    </source>
</evidence>
<reference evidence="9 10" key="1">
    <citation type="submission" date="2018-08" db="EMBL/GenBank/DDBJ databases">
        <title>A genome reference for cultivated species of the human gut microbiota.</title>
        <authorList>
            <person name="Zou Y."/>
            <person name="Xue W."/>
            <person name="Luo G."/>
        </authorList>
    </citation>
    <scope>NUCLEOTIDE SEQUENCE [LARGE SCALE GENOMIC DNA]</scope>
    <source>
        <strain evidence="9 10">AF22-10AC</strain>
    </source>
</reference>
<evidence type="ECO:0000256" key="4">
    <source>
        <dbReference type="ARBA" id="ARBA00022691"/>
    </source>
</evidence>
<evidence type="ECO:0000256" key="1">
    <source>
        <dbReference type="ARBA" id="ARBA00011900"/>
    </source>
</evidence>
<dbReference type="InterPro" id="IPR029063">
    <property type="entry name" value="SAM-dependent_MTases_sf"/>
</dbReference>
<evidence type="ECO:0000256" key="2">
    <source>
        <dbReference type="ARBA" id="ARBA00022603"/>
    </source>
</evidence>
<dbReference type="SUPFAM" id="SSF53335">
    <property type="entry name" value="S-adenosyl-L-methionine-dependent methyltransferases"/>
    <property type="match status" value="1"/>
</dbReference>
<keyword evidence="6" id="KW-0238">DNA-binding</keyword>
<dbReference type="AlphaFoldDB" id="A0A412IV64"/>
<keyword evidence="2" id="KW-0489">Methyltransferase</keyword>
<dbReference type="EMBL" id="QRVM01000087">
    <property type="protein sequence ID" value="RGS43979.1"/>
    <property type="molecule type" value="Genomic_DNA"/>
</dbReference>
<dbReference type="PANTHER" id="PTHR42933:SF1">
    <property type="entry name" value="SITE-SPECIFIC DNA-METHYLTRANSFERASE (ADENINE-SPECIFIC)"/>
    <property type="match status" value="1"/>
</dbReference>
<name>A0A412IV64_9FIRM</name>
<evidence type="ECO:0000256" key="3">
    <source>
        <dbReference type="ARBA" id="ARBA00022679"/>
    </source>
</evidence>
<dbReference type="EC" id="2.1.1.72" evidence="1"/>
<keyword evidence="4" id="KW-0949">S-adenosyl-L-methionine</keyword>
<dbReference type="GO" id="GO:0009307">
    <property type="term" value="P:DNA restriction-modification system"/>
    <property type="evidence" value="ECO:0007669"/>
    <property type="project" value="UniProtKB-KW"/>
</dbReference>
<dbReference type="GO" id="GO:0008170">
    <property type="term" value="F:N-methyltransferase activity"/>
    <property type="evidence" value="ECO:0007669"/>
    <property type="project" value="InterPro"/>
</dbReference>
<comment type="catalytic activity">
    <reaction evidence="7">
        <text>a 2'-deoxyadenosine in DNA + S-adenosyl-L-methionine = an N(6)-methyl-2'-deoxyadenosine in DNA + S-adenosyl-L-homocysteine + H(+)</text>
        <dbReference type="Rhea" id="RHEA:15197"/>
        <dbReference type="Rhea" id="RHEA-COMP:12418"/>
        <dbReference type="Rhea" id="RHEA-COMP:12419"/>
        <dbReference type="ChEBI" id="CHEBI:15378"/>
        <dbReference type="ChEBI" id="CHEBI:57856"/>
        <dbReference type="ChEBI" id="CHEBI:59789"/>
        <dbReference type="ChEBI" id="CHEBI:90615"/>
        <dbReference type="ChEBI" id="CHEBI:90616"/>
        <dbReference type="EC" id="2.1.1.72"/>
    </reaction>
</comment>
<dbReference type="InterPro" id="IPR044946">
    <property type="entry name" value="Restrct_endonuc_typeI_TRD_sf"/>
</dbReference>
<feature type="domain" description="DNA methylase adenine-specific" evidence="8">
    <location>
        <begin position="111"/>
        <end position="367"/>
    </location>
</feature>
<gene>
    <name evidence="9" type="ORF">DWX92_11670</name>
</gene>